<protein>
    <submittedName>
        <fullName evidence="1">Uncharacterized protein</fullName>
    </submittedName>
</protein>
<dbReference type="EMBL" id="JAWLLD010000001">
    <property type="protein sequence ID" value="MDV7010763.1"/>
    <property type="molecule type" value="Genomic_DNA"/>
</dbReference>
<organism evidence="1 2">
    <name type="scientific">Mycobacterium intracellulare</name>
    <dbReference type="NCBI Taxonomy" id="1767"/>
    <lineage>
        <taxon>Bacteria</taxon>
        <taxon>Bacillati</taxon>
        <taxon>Actinomycetota</taxon>
        <taxon>Actinomycetes</taxon>
        <taxon>Mycobacteriales</taxon>
        <taxon>Mycobacteriaceae</taxon>
        <taxon>Mycobacterium</taxon>
        <taxon>Mycobacterium avium complex (MAC)</taxon>
    </lineage>
</organism>
<accession>A0AAE4RAN6</accession>
<proteinExistence type="predicted"/>
<evidence type="ECO:0000313" key="2">
    <source>
        <dbReference type="Proteomes" id="UP001187143"/>
    </source>
</evidence>
<evidence type="ECO:0000313" key="1">
    <source>
        <dbReference type="EMBL" id="MDV7010763.1"/>
    </source>
</evidence>
<sequence length="53" mass="6412">MGAREEYARQFRRLRRLLYADNPALMSVEERWAEAQTRARIENLFGTKQLRRS</sequence>
<gene>
    <name evidence="1" type="ORF">R4F53_00380</name>
</gene>
<dbReference type="Proteomes" id="UP001187143">
    <property type="component" value="Unassembled WGS sequence"/>
</dbReference>
<name>A0AAE4RAN6_MYCIT</name>
<dbReference type="AlphaFoldDB" id="A0AAE4RAN6"/>
<reference evidence="1" key="1">
    <citation type="submission" date="2023-10" db="EMBL/GenBank/DDBJ databases">
        <title>Characterization and genome sequence of Mycobacterium intracellulare ABSURDO, a novel pathogenic isolate with three colony morphotypes that vary in growth and acid-fastness.</title>
        <authorList>
            <person name="Jude B.A."/>
            <person name="Robinson R.T."/>
        </authorList>
    </citation>
    <scope>NUCLEOTIDE SEQUENCE</scope>
    <source>
        <strain evidence="1">ABSURDO Component B</strain>
    </source>
</reference>
<comment type="caution">
    <text evidence="1">The sequence shown here is derived from an EMBL/GenBank/DDBJ whole genome shotgun (WGS) entry which is preliminary data.</text>
</comment>
<dbReference type="RefSeq" id="WP_317727070.1">
    <property type="nucleotide sequence ID" value="NZ_JAWLLC010000002.1"/>
</dbReference>